<evidence type="ECO:0000313" key="2">
    <source>
        <dbReference type="EMBL" id="MCP3736495.1"/>
    </source>
</evidence>
<reference evidence="2" key="1">
    <citation type="submission" date="2022-05" db="EMBL/GenBank/DDBJ databases">
        <title>Sphingomonas sp. strain RP10 Genome sequencing and assembly.</title>
        <authorList>
            <person name="Kim I."/>
        </authorList>
    </citation>
    <scope>NUCLEOTIDE SEQUENCE</scope>
    <source>
        <strain evidence="2">RP10</strain>
    </source>
</reference>
<protein>
    <submittedName>
        <fullName evidence="2">AAA family ATPase</fullName>
    </submittedName>
</protein>
<dbReference type="InterPro" id="IPR038727">
    <property type="entry name" value="NadR/Ttd14_AAA_dom"/>
</dbReference>
<evidence type="ECO:0000259" key="1">
    <source>
        <dbReference type="Pfam" id="PF13521"/>
    </source>
</evidence>
<dbReference type="RefSeq" id="WP_254290485.1">
    <property type="nucleotide sequence ID" value="NZ_JAMLDY010000029.1"/>
</dbReference>
<dbReference type="Pfam" id="PF13521">
    <property type="entry name" value="AAA_28"/>
    <property type="match status" value="1"/>
</dbReference>
<gene>
    <name evidence="2" type="ORF">M9979_16640</name>
</gene>
<organism evidence="2 3">
    <name type="scientific">Sphingomonas liriopis</name>
    <dbReference type="NCBI Taxonomy" id="2949094"/>
    <lineage>
        <taxon>Bacteria</taxon>
        <taxon>Pseudomonadati</taxon>
        <taxon>Pseudomonadota</taxon>
        <taxon>Alphaproteobacteria</taxon>
        <taxon>Sphingomonadales</taxon>
        <taxon>Sphingomonadaceae</taxon>
        <taxon>Sphingomonas</taxon>
    </lineage>
</organism>
<accession>A0A9X2KRY9</accession>
<proteinExistence type="predicted"/>
<dbReference type="SUPFAM" id="SSF52540">
    <property type="entry name" value="P-loop containing nucleoside triphosphate hydrolases"/>
    <property type="match status" value="1"/>
</dbReference>
<comment type="caution">
    <text evidence="2">The sequence shown here is derived from an EMBL/GenBank/DDBJ whole genome shotgun (WGS) entry which is preliminary data.</text>
</comment>
<dbReference type="EMBL" id="JAMLDY010000029">
    <property type="protein sequence ID" value="MCP3736495.1"/>
    <property type="molecule type" value="Genomic_DNA"/>
</dbReference>
<dbReference type="InterPro" id="IPR027417">
    <property type="entry name" value="P-loop_NTPase"/>
</dbReference>
<sequence>MRPRSICLHGPESSGKSTMAPRLAQHFGGVPCVAEFGRTYCEAFGTDLTMADLVEIGKGHDAKVRAALGERDYPVILDTDPLMTAVWADMMFGRRDPWFATWTNTADLYLLFDIDLPWVEDGSRMFGDEAARRRFFDLSRAILEERGVRWALVSGEGSKRYLNALHAIEALSRD</sequence>
<dbReference type="AlphaFoldDB" id="A0A9X2KRY9"/>
<dbReference type="PANTHER" id="PTHR37512:SF1">
    <property type="entry name" value="NADR_TTD14 AAA DOMAIN-CONTAINING PROTEIN"/>
    <property type="match status" value="1"/>
</dbReference>
<keyword evidence="3" id="KW-1185">Reference proteome</keyword>
<evidence type="ECO:0000313" key="3">
    <source>
        <dbReference type="Proteomes" id="UP001139486"/>
    </source>
</evidence>
<dbReference type="Gene3D" id="3.40.50.300">
    <property type="entry name" value="P-loop containing nucleotide triphosphate hydrolases"/>
    <property type="match status" value="1"/>
</dbReference>
<dbReference type="InterPro" id="IPR052735">
    <property type="entry name" value="NAD_biosynth-regulator"/>
</dbReference>
<name>A0A9X2KRY9_9SPHN</name>
<feature type="domain" description="NadR/Ttd14 AAA" evidence="1">
    <location>
        <begin position="6"/>
        <end position="160"/>
    </location>
</feature>
<dbReference type="Proteomes" id="UP001139486">
    <property type="component" value="Unassembled WGS sequence"/>
</dbReference>
<dbReference type="PANTHER" id="PTHR37512">
    <property type="entry name" value="TRIFUNCTIONAL NAD BIOSYNTHESIS/REGULATOR PROTEIN NADR"/>
    <property type="match status" value="1"/>
</dbReference>